<dbReference type="Pfam" id="PF07670">
    <property type="entry name" value="Gate"/>
    <property type="match status" value="2"/>
</dbReference>
<dbReference type="PANTHER" id="PTHR43185:SF1">
    <property type="entry name" value="FE(2+) TRANSPORTER FEOB"/>
    <property type="match status" value="1"/>
</dbReference>
<feature type="transmembrane region" description="Helical" evidence="1">
    <location>
        <begin position="463"/>
        <end position="486"/>
    </location>
</feature>
<dbReference type="InterPro" id="IPR050860">
    <property type="entry name" value="FeoB_GTPase"/>
</dbReference>
<dbReference type="PANTHER" id="PTHR43185">
    <property type="entry name" value="FERROUS IRON TRANSPORT PROTEIN B"/>
    <property type="match status" value="1"/>
</dbReference>
<protein>
    <submittedName>
        <fullName evidence="3">Ferrous iron transporter B</fullName>
    </submittedName>
</protein>
<keyword evidence="1" id="KW-0472">Membrane</keyword>
<dbReference type="Gene3D" id="3.40.50.300">
    <property type="entry name" value="P-loop containing nucleotide triphosphate hydrolases"/>
    <property type="match status" value="1"/>
</dbReference>
<dbReference type="InterPro" id="IPR030389">
    <property type="entry name" value="G_FEOB_dom"/>
</dbReference>
<dbReference type="Pfam" id="PF02421">
    <property type="entry name" value="FeoB_N"/>
    <property type="match status" value="1"/>
</dbReference>
<feature type="transmembrane region" description="Helical" evidence="1">
    <location>
        <begin position="289"/>
        <end position="316"/>
    </location>
</feature>
<keyword evidence="1" id="KW-0812">Transmembrane</keyword>
<proteinExistence type="predicted"/>
<keyword evidence="1" id="KW-1133">Transmembrane helix</keyword>
<dbReference type="Proteomes" id="UP000610760">
    <property type="component" value="Unassembled WGS sequence"/>
</dbReference>
<evidence type="ECO:0000256" key="1">
    <source>
        <dbReference type="SAM" id="Phobius"/>
    </source>
</evidence>
<evidence type="ECO:0000313" key="4">
    <source>
        <dbReference type="Proteomes" id="UP000610760"/>
    </source>
</evidence>
<feature type="transmembrane region" description="Helical" evidence="1">
    <location>
        <begin position="226"/>
        <end position="248"/>
    </location>
</feature>
<dbReference type="SUPFAM" id="SSF52540">
    <property type="entry name" value="P-loop containing nucleoside triphosphate hydrolases"/>
    <property type="match status" value="1"/>
</dbReference>
<sequence length="685" mass="73448">MRIALTGNPNSGKTTMYNALTGRNEKVGNWAGVTVDKKEHPVKKAYAREQQIIAVDLPGAYSMSPFTSEESITSSYVKKENPDAIINIVDATNLSRSLFFTTQLLELGIPVIVALNKSDLNEKKGTEIDTALLSEKLNCPVIDTVSVSAEGLKKVIETAVSQSGTVQSAPYIQDSIDLTNKQAVEAADRKRFEFVNKIVKAVESRKVLTKDKNINDKIDAVLTNKWLGIPIFAVVMFLVFQISQTWLGTWIAEGVEVGDTFIPGLVPLLEMFQGWVGDLLENANPLLSALLVDGVIGGVIAVVGFLPLVMVMYFLIALLEDCGYLSRAAVVLDPIFKKVGLSGKSVIPFVITIGCAVPGIMASRTIRNERERRATAMLAPFMPCGAKIPVISLFAGAFFDNAGWVSFLMYASGIALIFLGALLVNKIAGYKARKSFFIIELPEYKAPSLWGAFKSMCSRGKAYIVKAATIILLCNTAVQIMQTFTWDFQVAETADSSILASIASPFAYLLLPIVGVLSWQLAAAAVTGFIAKENVVGTLAVCFVGLENLIDTEELALMEGAGAEVAGILAITKVAALAYLMFNLYTPPCFAAIGAMNSEMKSTKWVLGGIGLQLGVGFTVAYLVYTVGTLITAPAALNIGAALAGLAAVVVMIAVVIGLMANTKKKMKMEYALSESKHMGYAVSK</sequence>
<feature type="domain" description="FeoB-type G" evidence="2">
    <location>
        <begin position="1"/>
        <end position="165"/>
    </location>
</feature>
<feature type="transmembrane region" description="Helical" evidence="1">
    <location>
        <begin position="524"/>
        <end position="546"/>
    </location>
</feature>
<dbReference type="RefSeq" id="WP_249294021.1">
    <property type="nucleotide sequence ID" value="NZ_JACRSV010000001.1"/>
</dbReference>
<dbReference type="InterPro" id="IPR011640">
    <property type="entry name" value="Fe2_transport_prot_B_C"/>
</dbReference>
<accession>A0A926E2Y0</accession>
<keyword evidence="4" id="KW-1185">Reference proteome</keyword>
<reference evidence="3" key="1">
    <citation type="submission" date="2020-08" db="EMBL/GenBank/DDBJ databases">
        <title>Genome public.</title>
        <authorList>
            <person name="Liu C."/>
            <person name="Sun Q."/>
        </authorList>
    </citation>
    <scope>NUCLEOTIDE SEQUENCE</scope>
    <source>
        <strain evidence="3">NSJ-33</strain>
    </source>
</reference>
<evidence type="ECO:0000259" key="2">
    <source>
        <dbReference type="PROSITE" id="PS51711"/>
    </source>
</evidence>
<dbReference type="CDD" id="cd01879">
    <property type="entry name" value="FeoB"/>
    <property type="match status" value="1"/>
</dbReference>
<evidence type="ECO:0000313" key="3">
    <source>
        <dbReference type="EMBL" id="MBC8559134.1"/>
    </source>
</evidence>
<gene>
    <name evidence="3" type="ORF">H8710_03525</name>
</gene>
<feature type="transmembrane region" description="Helical" evidence="1">
    <location>
        <begin position="498"/>
        <end position="517"/>
    </location>
</feature>
<feature type="transmembrane region" description="Helical" evidence="1">
    <location>
        <begin position="566"/>
        <end position="585"/>
    </location>
</feature>
<dbReference type="GO" id="GO:0015093">
    <property type="term" value="F:ferrous iron transmembrane transporter activity"/>
    <property type="evidence" value="ECO:0007669"/>
    <property type="project" value="InterPro"/>
</dbReference>
<dbReference type="PROSITE" id="PS51711">
    <property type="entry name" value="G_FEOB"/>
    <property type="match status" value="1"/>
</dbReference>
<feature type="transmembrane region" description="Helical" evidence="1">
    <location>
        <begin position="637"/>
        <end position="661"/>
    </location>
</feature>
<dbReference type="Pfam" id="PF07664">
    <property type="entry name" value="FeoB_C"/>
    <property type="match status" value="1"/>
</dbReference>
<feature type="transmembrane region" description="Helical" evidence="1">
    <location>
        <begin position="378"/>
        <end position="398"/>
    </location>
</feature>
<name>A0A926E2Y0_9FIRM</name>
<feature type="transmembrane region" description="Helical" evidence="1">
    <location>
        <begin position="404"/>
        <end position="424"/>
    </location>
</feature>
<dbReference type="AlphaFoldDB" id="A0A926E2Y0"/>
<dbReference type="GO" id="GO:0005525">
    <property type="term" value="F:GTP binding"/>
    <property type="evidence" value="ECO:0007669"/>
    <property type="project" value="InterPro"/>
</dbReference>
<dbReference type="GO" id="GO:0005886">
    <property type="term" value="C:plasma membrane"/>
    <property type="evidence" value="ECO:0007669"/>
    <property type="project" value="TreeGrafter"/>
</dbReference>
<dbReference type="InterPro" id="IPR027417">
    <property type="entry name" value="P-loop_NTPase"/>
</dbReference>
<feature type="transmembrane region" description="Helical" evidence="1">
    <location>
        <begin position="605"/>
        <end position="625"/>
    </location>
</feature>
<comment type="caution">
    <text evidence="3">The sequence shown here is derived from an EMBL/GenBank/DDBJ whole genome shotgun (WGS) entry which is preliminary data.</text>
</comment>
<dbReference type="InterPro" id="IPR011642">
    <property type="entry name" value="Gate_dom"/>
</dbReference>
<dbReference type="EMBL" id="JACRSV010000001">
    <property type="protein sequence ID" value="MBC8559134.1"/>
    <property type="molecule type" value="Genomic_DNA"/>
</dbReference>
<organism evidence="3 4">
    <name type="scientific">Fumia xinanensis</name>
    <dbReference type="NCBI Taxonomy" id="2763659"/>
    <lineage>
        <taxon>Bacteria</taxon>
        <taxon>Bacillati</taxon>
        <taxon>Bacillota</taxon>
        <taxon>Clostridia</taxon>
        <taxon>Eubacteriales</taxon>
        <taxon>Oscillospiraceae</taxon>
        <taxon>Fumia</taxon>
    </lineage>
</organism>